<feature type="compositionally biased region" description="Low complexity" evidence="1">
    <location>
        <begin position="70"/>
        <end position="90"/>
    </location>
</feature>
<dbReference type="STRING" id="7238.B4HV74"/>
<organism evidence="3">
    <name type="scientific">Drosophila sechellia</name>
    <name type="common">Fruit fly</name>
    <dbReference type="NCBI Taxonomy" id="7238"/>
    <lineage>
        <taxon>Eukaryota</taxon>
        <taxon>Metazoa</taxon>
        <taxon>Ecdysozoa</taxon>
        <taxon>Arthropoda</taxon>
        <taxon>Hexapoda</taxon>
        <taxon>Insecta</taxon>
        <taxon>Pterygota</taxon>
        <taxon>Neoptera</taxon>
        <taxon>Endopterygota</taxon>
        <taxon>Diptera</taxon>
        <taxon>Brachycera</taxon>
        <taxon>Muscomorpha</taxon>
        <taxon>Ephydroidea</taxon>
        <taxon>Drosophilidae</taxon>
        <taxon>Drosophila</taxon>
        <taxon>Sophophora</taxon>
    </lineage>
</organism>
<accession>B4HV74</accession>
<dbReference type="PhylomeDB" id="B4HV74"/>
<feature type="region of interest" description="Disordered" evidence="1">
    <location>
        <begin position="126"/>
        <end position="181"/>
    </location>
</feature>
<dbReference type="EMBL" id="CH480817">
    <property type="protein sequence ID" value="EDW50845.1"/>
    <property type="molecule type" value="Genomic_DNA"/>
</dbReference>
<sequence>MVHAQAAHMVNIYELGDDEGSSSSNSNSNATTANNNNVANAAVENGHTIGDEAATKQQMPQMPDASSTLNKEPNNNNKISNNNINSEAINGHMSPTGTGIIMASVSSAENGMASDMETNCLDIKFSPSASPKEAGDMITAAPGSGSHSPVIPLQDQHRDDLSLDGRMSSSSQQTHHSDELNVKLLNGSVSSRGSSPGLEADEPPATRACIVRTLSIETAGSPTAPTANTLSLMSNSLGLAIAPQ</sequence>
<feature type="compositionally biased region" description="Polar residues" evidence="1">
    <location>
        <begin position="57"/>
        <end position="69"/>
    </location>
</feature>
<dbReference type="Proteomes" id="UP000001292">
    <property type="component" value="Unassembled WGS sequence"/>
</dbReference>
<reference evidence="2 3" key="1">
    <citation type="journal article" date="2007" name="Nature">
        <title>Evolution of genes and genomes on the Drosophila phylogeny.</title>
        <authorList>
            <consortium name="Drosophila 12 Genomes Consortium"/>
            <person name="Clark A.G."/>
            <person name="Eisen M.B."/>
            <person name="Smith D.R."/>
            <person name="Bergman C.M."/>
            <person name="Oliver B."/>
            <person name="Markow T.A."/>
            <person name="Kaufman T.C."/>
            <person name="Kellis M."/>
            <person name="Gelbart W."/>
            <person name="Iyer V.N."/>
            <person name="Pollard D.A."/>
            <person name="Sackton T.B."/>
            <person name="Larracuente A.M."/>
            <person name="Singh N.D."/>
            <person name="Abad J.P."/>
            <person name="Abt D.N."/>
            <person name="Adryan B."/>
            <person name="Aguade M."/>
            <person name="Akashi H."/>
            <person name="Anderson W.W."/>
            <person name="Aquadro C.F."/>
            <person name="Ardell D.H."/>
            <person name="Arguello R."/>
            <person name="Artieri C.G."/>
            <person name="Barbash D.A."/>
            <person name="Barker D."/>
            <person name="Barsanti P."/>
            <person name="Batterham P."/>
            <person name="Batzoglou S."/>
            <person name="Begun D."/>
            <person name="Bhutkar A."/>
            <person name="Blanco E."/>
            <person name="Bosak S.A."/>
            <person name="Bradley R.K."/>
            <person name="Brand A.D."/>
            <person name="Brent M.R."/>
            <person name="Brooks A.N."/>
            <person name="Brown R.H."/>
            <person name="Butlin R.K."/>
            <person name="Caggese C."/>
            <person name="Calvi B.R."/>
            <person name="Bernardo de Carvalho A."/>
            <person name="Caspi A."/>
            <person name="Castrezana S."/>
            <person name="Celniker S.E."/>
            <person name="Chang J.L."/>
            <person name="Chapple C."/>
            <person name="Chatterji S."/>
            <person name="Chinwalla A."/>
            <person name="Civetta A."/>
            <person name="Clifton S.W."/>
            <person name="Comeron J.M."/>
            <person name="Costello J.C."/>
            <person name="Coyne J.A."/>
            <person name="Daub J."/>
            <person name="David R.G."/>
            <person name="Delcher A.L."/>
            <person name="Delehaunty K."/>
            <person name="Do C.B."/>
            <person name="Ebling H."/>
            <person name="Edwards K."/>
            <person name="Eickbush T."/>
            <person name="Evans J.D."/>
            <person name="Filipski A."/>
            <person name="Findeiss S."/>
            <person name="Freyhult E."/>
            <person name="Fulton L."/>
            <person name="Fulton R."/>
            <person name="Garcia A.C."/>
            <person name="Gardiner A."/>
            <person name="Garfield D.A."/>
            <person name="Garvin B.E."/>
            <person name="Gibson G."/>
            <person name="Gilbert D."/>
            <person name="Gnerre S."/>
            <person name="Godfrey J."/>
            <person name="Good R."/>
            <person name="Gotea V."/>
            <person name="Gravely B."/>
            <person name="Greenberg A.J."/>
            <person name="Griffiths-Jones S."/>
            <person name="Gross S."/>
            <person name="Guigo R."/>
            <person name="Gustafson E.A."/>
            <person name="Haerty W."/>
            <person name="Hahn M.W."/>
            <person name="Halligan D.L."/>
            <person name="Halpern A.L."/>
            <person name="Halter G.M."/>
            <person name="Han M.V."/>
            <person name="Heger A."/>
            <person name="Hillier L."/>
            <person name="Hinrichs A.S."/>
            <person name="Holmes I."/>
            <person name="Hoskins R.A."/>
            <person name="Hubisz M.J."/>
            <person name="Hultmark D."/>
            <person name="Huntley M.A."/>
            <person name="Jaffe D.B."/>
            <person name="Jagadeeshan S."/>
            <person name="Jeck W.R."/>
            <person name="Johnson J."/>
            <person name="Jones C.D."/>
            <person name="Jordan W.C."/>
            <person name="Karpen G.H."/>
            <person name="Kataoka E."/>
            <person name="Keightley P.D."/>
            <person name="Kheradpour P."/>
            <person name="Kirkness E.F."/>
            <person name="Koerich L.B."/>
            <person name="Kristiansen K."/>
            <person name="Kudrna D."/>
            <person name="Kulathinal R.J."/>
            <person name="Kumar S."/>
            <person name="Kwok R."/>
            <person name="Lander E."/>
            <person name="Langley C.H."/>
            <person name="Lapoint R."/>
            <person name="Lazzaro B.P."/>
            <person name="Lee S.J."/>
            <person name="Levesque L."/>
            <person name="Li R."/>
            <person name="Lin C.F."/>
            <person name="Lin M.F."/>
            <person name="Lindblad-Toh K."/>
            <person name="Llopart A."/>
            <person name="Long M."/>
            <person name="Low L."/>
            <person name="Lozovsky E."/>
            <person name="Lu J."/>
            <person name="Luo M."/>
            <person name="Machado C.A."/>
            <person name="Makalowski W."/>
            <person name="Marzo M."/>
            <person name="Matsuda M."/>
            <person name="Matzkin L."/>
            <person name="McAllister B."/>
            <person name="McBride C.S."/>
            <person name="McKernan B."/>
            <person name="McKernan K."/>
            <person name="Mendez-Lago M."/>
            <person name="Minx P."/>
            <person name="Mollenhauer M.U."/>
            <person name="Montooth K."/>
            <person name="Mount S.M."/>
            <person name="Mu X."/>
            <person name="Myers E."/>
            <person name="Negre B."/>
            <person name="Newfeld S."/>
            <person name="Nielsen R."/>
            <person name="Noor M.A."/>
            <person name="O'Grady P."/>
            <person name="Pachter L."/>
            <person name="Papaceit M."/>
            <person name="Parisi M.J."/>
            <person name="Parisi M."/>
            <person name="Parts L."/>
            <person name="Pedersen J.S."/>
            <person name="Pesole G."/>
            <person name="Phillippy A.M."/>
            <person name="Ponting C.P."/>
            <person name="Pop M."/>
            <person name="Porcelli D."/>
            <person name="Powell J.R."/>
            <person name="Prohaska S."/>
            <person name="Pruitt K."/>
            <person name="Puig M."/>
            <person name="Quesneville H."/>
            <person name="Ram K.R."/>
            <person name="Rand D."/>
            <person name="Rasmussen M.D."/>
            <person name="Reed L.K."/>
            <person name="Reenan R."/>
            <person name="Reily A."/>
            <person name="Remington K.A."/>
            <person name="Rieger T.T."/>
            <person name="Ritchie M.G."/>
            <person name="Robin C."/>
            <person name="Rogers Y.H."/>
            <person name="Rohde C."/>
            <person name="Rozas J."/>
            <person name="Rubenfield M.J."/>
            <person name="Ruiz A."/>
            <person name="Russo S."/>
            <person name="Salzberg S.L."/>
            <person name="Sanchez-Gracia A."/>
            <person name="Saranga D.J."/>
            <person name="Sato H."/>
            <person name="Schaeffer S.W."/>
            <person name="Schatz M.C."/>
            <person name="Schlenke T."/>
            <person name="Schwartz R."/>
            <person name="Segarra C."/>
            <person name="Singh R.S."/>
            <person name="Sirot L."/>
            <person name="Sirota M."/>
            <person name="Sisneros N.B."/>
            <person name="Smith C.D."/>
            <person name="Smith T.F."/>
            <person name="Spieth J."/>
            <person name="Stage D.E."/>
            <person name="Stark A."/>
            <person name="Stephan W."/>
            <person name="Strausberg R.L."/>
            <person name="Strempel S."/>
            <person name="Sturgill D."/>
            <person name="Sutton G."/>
            <person name="Sutton G.G."/>
            <person name="Tao W."/>
            <person name="Teichmann S."/>
            <person name="Tobari Y.N."/>
            <person name="Tomimura Y."/>
            <person name="Tsolas J.M."/>
            <person name="Valente V.L."/>
            <person name="Venter E."/>
            <person name="Venter J.C."/>
            <person name="Vicario S."/>
            <person name="Vieira F.G."/>
            <person name="Vilella A.J."/>
            <person name="Villasante A."/>
            <person name="Walenz B."/>
            <person name="Wang J."/>
            <person name="Wasserman M."/>
            <person name="Watts T."/>
            <person name="Wilson D."/>
            <person name="Wilson R.K."/>
            <person name="Wing R.A."/>
            <person name="Wolfner M.F."/>
            <person name="Wong A."/>
            <person name="Wong G.K."/>
            <person name="Wu C.I."/>
            <person name="Wu G."/>
            <person name="Yamamoto D."/>
            <person name="Yang H.P."/>
            <person name="Yang S.P."/>
            <person name="Yorke J.A."/>
            <person name="Yoshida K."/>
            <person name="Zdobnov E."/>
            <person name="Zhang P."/>
            <person name="Zhang Y."/>
            <person name="Zimin A.V."/>
            <person name="Baldwin J."/>
            <person name="Abdouelleil A."/>
            <person name="Abdulkadir J."/>
            <person name="Abebe A."/>
            <person name="Abera B."/>
            <person name="Abreu J."/>
            <person name="Acer S.C."/>
            <person name="Aftuck L."/>
            <person name="Alexander A."/>
            <person name="An P."/>
            <person name="Anderson E."/>
            <person name="Anderson S."/>
            <person name="Arachi H."/>
            <person name="Azer M."/>
            <person name="Bachantsang P."/>
            <person name="Barry A."/>
            <person name="Bayul T."/>
            <person name="Berlin A."/>
            <person name="Bessette D."/>
            <person name="Bloom T."/>
            <person name="Blye J."/>
            <person name="Boguslavskiy L."/>
            <person name="Bonnet C."/>
            <person name="Boukhgalter B."/>
            <person name="Bourzgui I."/>
            <person name="Brown A."/>
            <person name="Cahill P."/>
            <person name="Channer S."/>
            <person name="Cheshatsang Y."/>
            <person name="Chuda L."/>
            <person name="Citroen M."/>
            <person name="Collymore A."/>
            <person name="Cooke P."/>
            <person name="Costello M."/>
            <person name="D'Aco K."/>
            <person name="Daza R."/>
            <person name="De Haan G."/>
            <person name="DeGray S."/>
            <person name="DeMaso C."/>
            <person name="Dhargay N."/>
            <person name="Dooley K."/>
            <person name="Dooley E."/>
            <person name="Doricent M."/>
            <person name="Dorje P."/>
            <person name="Dorjee K."/>
            <person name="Dupes A."/>
            <person name="Elong R."/>
            <person name="Falk J."/>
            <person name="Farina A."/>
            <person name="Faro S."/>
            <person name="Ferguson D."/>
            <person name="Fisher S."/>
            <person name="Foley C.D."/>
            <person name="Franke A."/>
            <person name="Friedrich D."/>
            <person name="Gadbois L."/>
            <person name="Gearin G."/>
            <person name="Gearin C.R."/>
            <person name="Giannoukos G."/>
            <person name="Goode T."/>
            <person name="Graham J."/>
            <person name="Grandbois E."/>
            <person name="Grewal S."/>
            <person name="Gyaltsen K."/>
            <person name="Hafez N."/>
            <person name="Hagos B."/>
            <person name="Hall J."/>
            <person name="Henson C."/>
            <person name="Hollinger A."/>
            <person name="Honan T."/>
            <person name="Huard M.D."/>
            <person name="Hughes L."/>
            <person name="Hurhula B."/>
            <person name="Husby M.E."/>
            <person name="Kamat A."/>
            <person name="Kanga B."/>
            <person name="Kashin S."/>
            <person name="Khazanovich D."/>
            <person name="Kisner P."/>
            <person name="Lance K."/>
            <person name="Lara M."/>
            <person name="Lee W."/>
            <person name="Lennon N."/>
            <person name="Letendre F."/>
            <person name="LeVine R."/>
            <person name="Lipovsky A."/>
            <person name="Liu X."/>
            <person name="Liu J."/>
            <person name="Liu S."/>
            <person name="Lokyitsang T."/>
            <person name="Lokyitsang Y."/>
            <person name="Lubonja R."/>
            <person name="Lui A."/>
            <person name="MacDonald P."/>
            <person name="Magnisalis V."/>
            <person name="Maru K."/>
            <person name="Matthews C."/>
            <person name="McCusker W."/>
            <person name="McDonough S."/>
            <person name="Mehta T."/>
            <person name="Meldrim J."/>
            <person name="Meneus L."/>
            <person name="Mihai O."/>
            <person name="Mihalev A."/>
            <person name="Mihova T."/>
            <person name="Mittelman R."/>
            <person name="Mlenga V."/>
            <person name="Montmayeur A."/>
            <person name="Mulrain L."/>
            <person name="Navidi A."/>
            <person name="Naylor J."/>
            <person name="Negash T."/>
            <person name="Nguyen T."/>
            <person name="Nguyen N."/>
            <person name="Nicol R."/>
            <person name="Norbu C."/>
            <person name="Norbu N."/>
            <person name="Novod N."/>
            <person name="O'Neill B."/>
            <person name="Osman S."/>
            <person name="Markiewicz E."/>
            <person name="Oyono O.L."/>
            <person name="Patti C."/>
            <person name="Phunkhang P."/>
            <person name="Pierre F."/>
            <person name="Priest M."/>
            <person name="Raghuraman S."/>
            <person name="Rege F."/>
            <person name="Reyes R."/>
            <person name="Rise C."/>
            <person name="Rogov P."/>
            <person name="Ross K."/>
            <person name="Ryan E."/>
            <person name="Settipalli S."/>
            <person name="Shea T."/>
            <person name="Sherpa N."/>
            <person name="Shi L."/>
            <person name="Shih D."/>
            <person name="Sparrow T."/>
            <person name="Spaulding J."/>
            <person name="Stalker J."/>
            <person name="Stange-Thomann N."/>
            <person name="Stavropoulos S."/>
            <person name="Stone C."/>
            <person name="Strader C."/>
            <person name="Tesfaye S."/>
            <person name="Thomson T."/>
            <person name="Thoulutsang Y."/>
            <person name="Thoulutsang D."/>
            <person name="Topham K."/>
            <person name="Topping I."/>
            <person name="Tsamla T."/>
            <person name="Vassiliev H."/>
            <person name="Vo A."/>
            <person name="Wangchuk T."/>
            <person name="Wangdi T."/>
            <person name="Weiand M."/>
            <person name="Wilkinson J."/>
            <person name="Wilson A."/>
            <person name="Yadav S."/>
            <person name="Young G."/>
            <person name="Yu Q."/>
            <person name="Zembek L."/>
            <person name="Zhong D."/>
            <person name="Zimmer A."/>
            <person name="Zwirko Z."/>
            <person name="Jaffe D.B."/>
            <person name="Alvarez P."/>
            <person name="Brockman W."/>
            <person name="Butler J."/>
            <person name="Chin C."/>
            <person name="Gnerre S."/>
            <person name="Grabherr M."/>
            <person name="Kleber M."/>
            <person name="Mauceli E."/>
            <person name="MacCallum I."/>
        </authorList>
    </citation>
    <scope>NUCLEOTIDE SEQUENCE [LARGE SCALE GENOMIC DNA]</scope>
    <source>
        <strain evidence="3">Rob3c / Tucson 14021-0248.25</strain>
    </source>
</reference>
<dbReference type="HOGENOM" id="CLU_072676_0_0_1"/>
<proteinExistence type="predicted"/>
<protein>
    <submittedName>
        <fullName evidence="2">GM14845</fullName>
    </submittedName>
</protein>
<gene>
    <name evidence="2" type="primary">Dsec\GM14845</name>
    <name evidence="2" type="ORF">Dsec_GM14845</name>
</gene>
<feature type="region of interest" description="Disordered" evidence="1">
    <location>
        <begin position="57"/>
        <end position="91"/>
    </location>
</feature>
<name>B4HV74_DROSE</name>
<evidence type="ECO:0000313" key="3">
    <source>
        <dbReference type="Proteomes" id="UP000001292"/>
    </source>
</evidence>
<dbReference type="AlphaFoldDB" id="B4HV74"/>
<evidence type="ECO:0000256" key="1">
    <source>
        <dbReference type="SAM" id="MobiDB-lite"/>
    </source>
</evidence>
<keyword evidence="3" id="KW-1185">Reference proteome</keyword>
<dbReference type="OMA" id="NGHTIGD"/>
<evidence type="ECO:0000313" key="2">
    <source>
        <dbReference type="EMBL" id="EDW50845.1"/>
    </source>
</evidence>